<protein>
    <recommendedName>
        <fullName evidence="4">BHLH domain-containing protein</fullName>
    </recommendedName>
</protein>
<reference evidence="5 7" key="2">
    <citation type="journal article" date="2018" name="Plant J.">
        <title>The Physcomitrella patens chromosome-scale assembly reveals moss genome structure and evolution.</title>
        <authorList>
            <person name="Lang D."/>
            <person name="Ullrich K.K."/>
            <person name="Murat F."/>
            <person name="Fuchs J."/>
            <person name="Jenkins J."/>
            <person name="Haas F.B."/>
            <person name="Piednoel M."/>
            <person name="Gundlach H."/>
            <person name="Van Bel M."/>
            <person name="Meyberg R."/>
            <person name="Vives C."/>
            <person name="Morata J."/>
            <person name="Symeonidi A."/>
            <person name="Hiss M."/>
            <person name="Muchero W."/>
            <person name="Kamisugi Y."/>
            <person name="Saleh O."/>
            <person name="Blanc G."/>
            <person name="Decker E.L."/>
            <person name="van Gessel N."/>
            <person name="Grimwood J."/>
            <person name="Hayes R.D."/>
            <person name="Graham S.W."/>
            <person name="Gunter L.E."/>
            <person name="McDaniel S.F."/>
            <person name="Hoernstein S.N.W."/>
            <person name="Larsson A."/>
            <person name="Li F.W."/>
            <person name="Perroud P.F."/>
            <person name="Phillips J."/>
            <person name="Ranjan P."/>
            <person name="Rokshar D.S."/>
            <person name="Rothfels C.J."/>
            <person name="Schneider L."/>
            <person name="Shu S."/>
            <person name="Stevenson D.W."/>
            <person name="Thummler F."/>
            <person name="Tillich M."/>
            <person name="Villarreal Aguilar J.C."/>
            <person name="Widiez T."/>
            <person name="Wong G.K."/>
            <person name="Wymore A."/>
            <person name="Zhang Y."/>
            <person name="Zimmer A.D."/>
            <person name="Quatrano R.S."/>
            <person name="Mayer K.F.X."/>
            <person name="Goodstein D."/>
            <person name="Casacuberta J.M."/>
            <person name="Vandepoele K."/>
            <person name="Reski R."/>
            <person name="Cuming A.C."/>
            <person name="Tuskan G.A."/>
            <person name="Maumus F."/>
            <person name="Salse J."/>
            <person name="Schmutz J."/>
            <person name="Rensing S.A."/>
        </authorList>
    </citation>
    <scope>NUCLEOTIDE SEQUENCE [LARGE SCALE GENOMIC DNA]</scope>
    <source>
        <strain evidence="6 7">cv. Gransden 2004</strain>
    </source>
</reference>
<dbReference type="Gramene" id="Pp3c18_14850V3.1">
    <property type="protein sequence ID" value="Pp3c18_14850V3.1"/>
    <property type="gene ID" value="Pp3c18_14850"/>
</dbReference>
<feature type="domain" description="BHLH" evidence="4">
    <location>
        <begin position="282"/>
        <end position="331"/>
    </location>
</feature>
<evidence type="ECO:0000313" key="6">
    <source>
        <dbReference type="EnsemblPlants" id="Pp3c18_14850V3.1"/>
    </source>
</evidence>
<dbReference type="Proteomes" id="UP000006727">
    <property type="component" value="Chromosome 18"/>
</dbReference>
<feature type="compositionally biased region" description="Polar residues" evidence="3">
    <location>
        <begin position="88"/>
        <end position="97"/>
    </location>
</feature>
<dbReference type="PANTHER" id="PTHR46266">
    <property type="entry name" value="TRANSCRIPTION FACTOR TT8"/>
    <property type="match status" value="1"/>
</dbReference>
<sequence>MAGNDATPLLLRCNKSASIQTVICVPLKDGFREFGTTQNVPVDSKMVQHLLSFLEQPKHNRSQSSLVIGQRYEPSNMTCQKSEHEAHGNQSPSSGKTQRSRNVDIRRTHSFLHFALAQWIQVFLHNFDGILRHASARNPKRAKLSNPPRTKVEDKMSLNNVNISTRLSRQGPRTCVHIFQRLQGSASRRNGEQFPEGSKRTSPASAFVIWKNSLTPPRKYRKAGNRQWILKEVLFHVTQLFNGTLKEINVEVESSLVTTEKVGEDRRASELESHKPVPSIEETNASHVLAERRRREKLNERLLSLRALVPNVSKMDKASILGDAIEYVKELQSRLQAFQIRAEP</sequence>
<dbReference type="GO" id="GO:0046983">
    <property type="term" value="F:protein dimerization activity"/>
    <property type="evidence" value="ECO:0007669"/>
    <property type="project" value="InterPro"/>
</dbReference>
<evidence type="ECO:0000256" key="3">
    <source>
        <dbReference type="SAM" id="MobiDB-lite"/>
    </source>
</evidence>
<dbReference type="Pfam" id="PF00010">
    <property type="entry name" value="HLH"/>
    <property type="match status" value="1"/>
</dbReference>
<dbReference type="Gene3D" id="4.10.280.10">
    <property type="entry name" value="Helix-loop-helix DNA-binding domain"/>
    <property type="match status" value="1"/>
</dbReference>
<dbReference type="PaxDb" id="3218-PP1S3_323V6.1"/>
<dbReference type="InterPro" id="IPR036638">
    <property type="entry name" value="HLH_DNA-bd_sf"/>
</dbReference>
<dbReference type="EnsemblPlants" id="Pp3c18_14850V3.2">
    <property type="protein sequence ID" value="Pp3c18_14850V3.2"/>
    <property type="gene ID" value="Pp3c18_14850"/>
</dbReference>
<dbReference type="SMART" id="SM00353">
    <property type="entry name" value="HLH"/>
    <property type="match status" value="1"/>
</dbReference>
<gene>
    <name evidence="5" type="ORF">PHYPA_023155</name>
</gene>
<name>A0A2K1J165_PHYPA</name>
<dbReference type="PANTHER" id="PTHR46266:SF4">
    <property type="entry name" value="TRANSCRIPTION FACTOR TT8"/>
    <property type="match status" value="1"/>
</dbReference>
<feature type="region of interest" description="Disordered" evidence="3">
    <location>
        <begin position="76"/>
        <end position="102"/>
    </location>
</feature>
<accession>A0A2K1J165</accession>
<reference evidence="6" key="3">
    <citation type="submission" date="2020-12" db="UniProtKB">
        <authorList>
            <consortium name="EnsemblPlants"/>
        </authorList>
    </citation>
    <scope>IDENTIFICATION</scope>
</reference>
<dbReference type="Gramene" id="Pp3c18_14850V3.2">
    <property type="protein sequence ID" value="Pp3c18_14850V3.2"/>
    <property type="gene ID" value="Pp3c18_14850"/>
</dbReference>
<dbReference type="InParanoid" id="A0A2K1J165"/>
<dbReference type="EMBL" id="ABEU02000018">
    <property type="protein sequence ID" value="PNR35256.1"/>
    <property type="molecule type" value="Genomic_DNA"/>
</dbReference>
<dbReference type="EnsemblPlants" id="Pp3c18_14850V3.1">
    <property type="protein sequence ID" value="Pp3c18_14850V3.1"/>
    <property type="gene ID" value="Pp3c18_14850"/>
</dbReference>
<evidence type="ECO:0000259" key="4">
    <source>
        <dbReference type="PROSITE" id="PS50888"/>
    </source>
</evidence>
<keyword evidence="1" id="KW-0805">Transcription regulation</keyword>
<dbReference type="PROSITE" id="PS50888">
    <property type="entry name" value="BHLH"/>
    <property type="match status" value="1"/>
</dbReference>
<organism evidence="5">
    <name type="scientific">Physcomitrium patens</name>
    <name type="common">Spreading-leaved earth moss</name>
    <name type="synonym">Physcomitrella patens</name>
    <dbReference type="NCBI Taxonomy" id="3218"/>
    <lineage>
        <taxon>Eukaryota</taxon>
        <taxon>Viridiplantae</taxon>
        <taxon>Streptophyta</taxon>
        <taxon>Embryophyta</taxon>
        <taxon>Bryophyta</taxon>
        <taxon>Bryophytina</taxon>
        <taxon>Bryopsida</taxon>
        <taxon>Funariidae</taxon>
        <taxon>Funariales</taxon>
        <taxon>Funariaceae</taxon>
        <taxon>Physcomitrium</taxon>
    </lineage>
</organism>
<evidence type="ECO:0000313" key="5">
    <source>
        <dbReference type="EMBL" id="PNR35256.1"/>
    </source>
</evidence>
<evidence type="ECO:0000256" key="2">
    <source>
        <dbReference type="ARBA" id="ARBA00023163"/>
    </source>
</evidence>
<dbReference type="STRING" id="3218.A0A2K1J165"/>
<dbReference type="SUPFAM" id="SSF47459">
    <property type="entry name" value="HLH, helix-loop-helix DNA-binding domain"/>
    <property type="match status" value="1"/>
</dbReference>
<proteinExistence type="predicted"/>
<evidence type="ECO:0000256" key="1">
    <source>
        <dbReference type="ARBA" id="ARBA00023015"/>
    </source>
</evidence>
<keyword evidence="7" id="KW-1185">Reference proteome</keyword>
<keyword evidence="2" id="KW-0804">Transcription</keyword>
<evidence type="ECO:0000313" key="7">
    <source>
        <dbReference type="Proteomes" id="UP000006727"/>
    </source>
</evidence>
<reference evidence="5 7" key="1">
    <citation type="journal article" date="2008" name="Science">
        <title>The Physcomitrella genome reveals evolutionary insights into the conquest of land by plants.</title>
        <authorList>
            <person name="Rensing S."/>
            <person name="Lang D."/>
            <person name="Zimmer A."/>
            <person name="Terry A."/>
            <person name="Salamov A."/>
            <person name="Shapiro H."/>
            <person name="Nishiyama T."/>
            <person name="Perroud P.-F."/>
            <person name="Lindquist E."/>
            <person name="Kamisugi Y."/>
            <person name="Tanahashi T."/>
            <person name="Sakakibara K."/>
            <person name="Fujita T."/>
            <person name="Oishi K."/>
            <person name="Shin-I T."/>
            <person name="Kuroki Y."/>
            <person name="Toyoda A."/>
            <person name="Suzuki Y."/>
            <person name="Hashimoto A."/>
            <person name="Yamaguchi K."/>
            <person name="Sugano A."/>
            <person name="Kohara Y."/>
            <person name="Fujiyama A."/>
            <person name="Anterola A."/>
            <person name="Aoki S."/>
            <person name="Ashton N."/>
            <person name="Barbazuk W.B."/>
            <person name="Barker E."/>
            <person name="Bennetzen J."/>
            <person name="Bezanilla M."/>
            <person name="Blankenship R."/>
            <person name="Cho S.H."/>
            <person name="Dutcher S."/>
            <person name="Estelle M."/>
            <person name="Fawcett J.A."/>
            <person name="Gundlach H."/>
            <person name="Hanada K."/>
            <person name="Heyl A."/>
            <person name="Hicks K.A."/>
            <person name="Hugh J."/>
            <person name="Lohr M."/>
            <person name="Mayer K."/>
            <person name="Melkozernov A."/>
            <person name="Murata T."/>
            <person name="Nelson D."/>
            <person name="Pils B."/>
            <person name="Prigge M."/>
            <person name="Reiss B."/>
            <person name="Renner T."/>
            <person name="Rombauts S."/>
            <person name="Rushton P."/>
            <person name="Sanderfoot A."/>
            <person name="Schween G."/>
            <person name="Shiu S.-H."/>
            <person name="Stueber K."/>
            <person name="Theodoulou F.L."/>
            <person name="Tu H."/>
            <person name="Van de Peer Y."/>
            <person name="Verrier P.J."/>
            <person name="Waters E."/>
            <person name="Wood A."/>
            <person name="Yang L."/>
            <person name="Cove D."/>
            <person name="Cuming A."/>
            <person name="Hasebe M."/>
            <person name="Lucas S."/>
            <person name="Mishler D.B."/>
            <person name="Reski R."/>
            <person name="Grigoriev I."/>
            <person name="Quatrano R.S."/>
            <person name="Boore J.L."/>
        </authorList>
    </citation>
    <scope>NUCLEOTIDE SEQUENCE [LARGE SCALE GENOMIC DNA]</scope>
    <source>
        <strain evidence="6 7">cv. Gransden 2004</strain>
    </source>
</reference>
<dbReference type="InterPro" id="IPR011598">
    <property type="entry name" value="bHLH_dom"/>
</dbReference>
<dbReference type="AlphaFoldDB" id="A0A2K1J165"/>